<gene>
    <name evidence="2" type="ORF">LHA35_15390</name>
</gene>
<dbReference type="Proteomes" id="UP001139311">
    <property type="component" value="Unassembled WGS sequence"/>
</dbReference>
<keyword evidence="3" id="KW-1185">Reference proteome</keyword>
<evidence type="ECO:0000313" key="3">
    <source>
        <dbReference type="Proteomes" id="UP001139311"/>
    </source>
</evidence>
<name>A0A9X1LC09_9PROT</name>
<proteinExistence type="predicted"/>
<evidence type="ECO:0000313" key="2">
    <source>
        <dbReference type="EMBL" id="MCB4823117.1"/>
    </source>
</evidence>
<comment type="caution">
    <text evidence="2">The sequence shown here is derived from an EMBL/GenBank/DDBJ whole genome shotgun (WGS) entry which is preliminary data.</text>
</comment>
<organism evidence="2 3">
    <name type="scientific">Roseicella aerolata</name>
    <dbReference type="NCBI Taxonomy" id="2883479"/>
    <lineage>
        <taxon>Bacteria</taxon>
        <taxon>Pseudomonadati</taxon>
        <taxon>Pseudomonadota</taxon>
        <taxon>Alphaproteobacteria</taxon>
        <taxon>Acetobacterales</taxon>
        <taxon>Roseomonadaceae</taxon>
        <taxon>Roseicella</taxon>
    </lineage>
</organism>
<dbReference type="AlphaFoldDB" id="A0A9X1LC09"/>
<feature type="region of interest" description="Disordered" evidence="1">
    <location>
        <begin position="108"/>
        <end position="133"/>
    </location>
</feature>
<accession>A0A9X1LC09</accession>
<evidence type="ECO:0000256" key="1">
    <source>
        <dbReference type="SAM" id="MobiDB-lite"/>
    </source>
</evidence>
<sequence>MPPDSLPPPLDLDLVAARAAEAHYRAALAAGLLEARAWAEATDVFRLHHPAWPLPLAEREAARIVGALIAWDRVRDGRHHALNRRVPPLALLHRLSRPAVAHGVVARDARQAENVSPGRSPGAGLAAVSANPS</sequence>
<reference evidence="2" key="1">
    <citation type="submission" date="2021-10" db="EMBL/GenBank/DDBJ databases">
        <title>Roseicella aerolatum sp. nov., isolated from aerosols of e-waste dismantling site.</title>
        <authorList>
            <person name="Qin T."/>
        </authorList>
    </citation>
    <scope>NUCLEOTIDE SEQUENCE</scope>
    <source>
        <strain evidence="2">GB24</strain>
    </source>
</reference>
<protein>
    <submittedName>
        <fullName evidence="2">Uncharacterized protein</fullName>
    </submittedName>
</protein>
<dbReference type="RefSeq" id="WP_226609422.1">
    <property type="nucleotide sequence ID" value="NZ_JAJAQI010000022.1"/>
</dbReference>
<dbReference type="EMBL" id="JAJAQI010000022">
    <property type="protein sequence ID" value="MCB4823117.1"/>
    <property type="molecule type" value="Genomic_DNA"/>
</dbReference>